<feature type="transmembrane region" description="Helical" evidence="4">
    <location>
        <begin position="80"/>
        <end position="98"/>
    </location>
</feature>
<feature type="transmembrane region" description="Helical" evidence="4">
    <location>
        <begin position="138"/>
        <end position="163"/>
    </location>
</feature>
<dbReference type="Gene3D" id="1.20.1250.20">
    <property type="entry name" value="MFS general substrate transporter like domains"/>
    <property type="match status" value="1"/>
</dbReference>
<organism evidence="6 7">
    <name type="scientific">Burkholderia aenigmatica</name>
    <dbReference type="NCBI Taxonomy" id="2015348"/>
    <lineage>
        <taxon>Bacteria</taxon>
        <taxon>Pseudomonadati</taxon>
        <taxon>Pseudomonadota</taxon>
        <taxon>Betaproteobacteria</taxon>
        <taxon>Burkholderiales</taxon>
        <taxon>Burkholderiaceae</taxon>
        <taxon>Burkholderia</taxon>
        <taxon>Burkholderia cepacia complex</taxon>
    </lineage>
</organism>
<feature type="transmembrane region" description="Helical" evidence="4">
    <location>
        <begin position="104"/>
        <end position="126"/>
    </location>
</feature>
<gene>
    <name evidence="6" type="ORF">BLA13014_00991</name>
</gene>
<reference evidence="6 7" key="1">
    <citation type="submission" date="2019-09" db="EMBL/GenBank/DDBJ databases">
        <authorList>
            <person name="Depoorter E."/>
        </authorList>
    </citation>
    <scope>NUCLEOTIDE SEQUENCE [LARGE SCALE GENOMIC DNA]</scope>
    <source>
        <strain evidence="6">LMG 13014</strain>
    </source>
</reference>
<evidence type="ECO:0000313" key="7">
    <source>
        <dbReference type="Proteomes" id="UP000494261"/>
    </source>
</evidence>
<accession>A0A6P2IAM8</accession>
<feature type="transmembrane region" description="Helical" evidence="4">
    <location>
        <begin position="308"/>
        <end position="332"/>
    </location>
</feature>
<dbReference type="InterPro" id="IPR020846">
    <property type="entry name" value="MFS_dom"/>
</dbReference>
<feature type="transmembrane region" description="Helical" evidence="4">
    <location>
        <begin position="282"/>
        <end position="302"/>
    </location>
</feature>
<feature type="transmembrane region" description="Helical" evidence="4">
    <location>
        <begin position="344"/>
        <end position="364"/>
    </location>
</feature>
<feature type="transmembrane region" description="Helical" evidence="4">
    <location>
        <begin position="218"/>
        <end position="239"/>
    </location>
</feature>
<dbReference type="InterPro" id="IPR011701">
    <property type="entry name" value="MFS"/>
</dbReference>
<dbReference type="EMBL" id="CABVQC010000004">
    <property type="protein sequence ID" value="VWB26866.1"/>
    <property type="molecule type" value="Genomic_DNA"/>
</dbReference>
<feature type="transmembrane region" description="Helical" evidence="4">
    <location>
        <begin position="52"/>
        <end position="73"/>
    </location>
</feature>
<evidence type="ECO:0000256" key="2">
    <source>
        <dbReference type="ARBA" id="ARBA00022989"/>
    </source>
</evidence>
<dbReference type="SUPFAM" id="SSF103473">
    <property type="entry name" value="MFS general substrate transporter"/>
    <property type="match status" value="1"/>
</dbReference>
<dbReference type="AlphaFoldDB" id="A0A6P2IAM8"/>
<feature type="domain" description="Major facilitator superfamily (MFS) profile" evidence="5">
    <location>
        <begin position="15"/>
        <end position="394"/>
    </location>
</feature>
<protein>
    <submittedName>
        <fullName evidence="6">Major facilitator transporter</fullName>
    </submittedName>
</protein>
<dbReference type="InterPro" id="IPR036259">
    <property type="entry name" value="MFS_trans_sf"/>
</dbReference>
<sequence>MKVGGEKSARLSGRAVAVLSIAAGGAIANDYALQPALSIIAADFEVPVAPMTAVAAGAMVGYLLGLLLLVPLVDKLSPRALIPGQMFALACALVLAASAPGPDALIACFVLIGAMTTVAAQSSALVGKHAAPQNRAQLMGTISAGISAGILLSRFVGGALVQWCGWRGALLALAAFATVSAFCVIPLLPAERPLGHTGYWSTLRSLPSLIWKSRQLRLHIYAGALWFFAFNLIWVGLAVRLATPPYNLDAATIGLYSIAGLLGLLVTRIAGRLADRFGSRTVIVCGLILAAASAGALAPSLSHPAVTAAALALFDAGCFAAQVANQASVVAIQPTRAGALNSAYLTFYYVAGAMGTAVAGTIAIRAGWEALALLAAIATVIAAIISTLATRSVPARNRGDLQPDAIDTEQIQG</sequence>
<dbReference type="GO" id="GO:0022857">
    <property type="term" value="F:transmembrane transporter activity"/>
    <property type="evidence" value="ECO:0007669"/>
    <property type="project" value="InterPro"/>
</dbReference>
<evidence type="ECO:0000256" key="3">
    <source>
        <dbReference type="ARBA" id="ARBA00023136"/>
    </source>
</evidence>
<feature type="transmembrane region" description="Helical" evidence="4">
    <location>
        <begin position="251"/>
        <end position="270"/>
    </location>
</feature>
<dbReference type="Proteomes" id="UP000494261">
    <property type="component" value="Unassembled WGS sequence"/>
</dbReference>
<dbReference type="RefSeq" id="WP_175021488.1">
    <property type="nucleotide sequence ID" value="NZ_CABVQC010000004.1"/>
</dbReference>
<keyword evidence="3 4" id="KW-0472">Membrane</keyword>
<keyword evidence="2 4" id="KW-1133">Transmembrane helix</keyword>
<evidence type="ECO:0000256" key="4">
    <source>
        <dbReference type="SAM" id="Phobius"/>
    </source>
</evidence>
<dbReference type="PROSITE" id="PS50850">
    <property type="entry name" value="MFS"/>
    <property type="match status" value="1"/>
</dbReference>
<dbReference type="Pfam" id="PF07690">
    <property type="entry name" value="MFS_1"/>
    <property type="match status" value="1"/>
</dbReference>
<evidence type="ECO:0000259" key="5">
    <source>
        <dbReference type="PROSITE" id="PS50850"/>
    </source>
</evidence>
<evidence type="ECO:0000313" key="6">
    <source>
        <dbReference type="EMBL" id="VWB26866.1"/>
    </source>
</evidence>
<feature type="transmembrane region" description="Helical" evidence="4">
    <location>
        <begin position="370"/>
        <end position="389"/>
    </location>
</feature>
<dbReference type="PANTHER" id="PTHR42910">
    <property type="entry name" value="TRANSPORTER SCO4007-RELATED"/>
    <property type="match status" value="1"/>
</dbReference>
<proteinExistence type="predicted"/>
<evidence type="ECO:0000256" key="1">
    <source>
        <dbReference type="ARBA" id="ARBA00022692"/>
    </source>
</evidence>
<feature type="transmembrane region" description="Helical" evidence="4">
    <location>
        <begin position="169"/>
        <end position="188"/>
    </location>
</feature>
<name>A0A6P2IAM8_9BURK</name>
<keyword evidence="1 4" id="KW-0812">Transmembrane</keyword>
<dbReference type="PANTHER" id="PTHR42910:SF1">
    <property type="entry name" value="MAJOR FACILITATOR SUPERFAMILY (MFS) PROFILE DOMAIN-CONTAINING PROTEIN"/>
    <property type="match status" value="1"/>
</dbReference>